<gene>
    <name evidence="2" type="ORF">CDL10_06845</name>
</gene>
<keyword evidence="3" id="KW-1185">Reference proteome</keyword>
<evidence type="ECO:0000313" key="2">
    <source>
        <dbReference type="EMBL" id="PJR04278.1"/>
    </source>
</evidence>
<dbReference type="RefSeq" id="WP_100677839.1">
    <property type="nucleotide sequence ID" value="NZ_NIPO01000001.1"/>
</dbReference>
<feature type="signal peptide" evidence="1">
    <location>
        <begin position="1"/>
        <end position="20"/>
    </location>
</feature>
<protein>
    <recommendedName>
        <fullName evidence="4">Lipoprotein</fullName>
    </recommendedName>
</protein>
<feature type="chain" id="PRO_5015000165" description="Lipoprotein" evidence="1">
    <location>
        <begin position="21"/>
        <end position="160"/>
    </location>
</feature>
<organism evidence="2 3">
    <name type="scientific">Avrilella dinanensis</name>
    <dbReference type="NCBI Taxonomy" id="2008672"/>
    <lineage>
        <taxon>Bacteria</taxon>
        <taxon>Pseudomonadati</taxon>
        <taxon>Bacteroidota</taxon>
        <taxon>Flavobacteriia</taxon>
        <taxon>Flavobacteriales</taxon>
        <taxon>Flavobacteriaceae</taxon>
        <taxon>Avrilella</taxon>
    </lineage>
</organism>
<evidence type="ECO:0000313" key="3">
    <source>
        <dbReference type="Proteomes" id="UP000231960"/>
    </source>
</evidence>
<dbReference type="EMBL" id="NIPO01000001">
    <property type="protein sequence ID" value="PJR04278.1"/>
    <property type="molecule type" value="Genomic_DNA"/>
</dbReference>
<sequence length="160" mass="18342">MKKIALPILMLLLISCSTKTTDLIIVSNSDVELNKVNDVTITRMQKGNNQANDSGVEYLNYSLYLTDNEKDVPLKIAKGKTNANCKSYAINIQKGSELKNTFNRNILFKKEEKDIFVYIDCISEVYQFSYENEQNMKVKLIIEDKVFPKVKDSVVFNLKI</sequence>
<keyword evidence="1" id="KW-0732">Signal</keyword>
<comment type="caution">
    <text evidence="2">The sequence shown here is derived from an EMBL/GenBank/DDBJ whole genome shotgun (WGS) entry which is preliminary data.</text>
</comment>
<dbReference type="AlphaFoldDB" id="A0A2M9R5Y3"/>
<dbReference type="PROSITE" id="PS51257">
    <property type="entry name" value="PROKAR_LIPOPROTEIN"/>
    <property type="match status" value="1"/>
</dbReference>
<name>A0A2M9R5Y3_9FLAO</name>
<evidence type="ECO:0008006" key="4">
    <source>
        <dbReference type="Google" id="ProtNLM"/>
    </source>
</evidence>
<reference evidence="2 3" key="1">
    <citation type="submission" date="2017-06" db="EMBL/GenBank/DDBJ databases">
        <title>Description of Avrilella dinanensis gen. nov. sp. nov.</title>
        <authorList>
            <person name="Leyer C."/>
            <person name="Sassi M."/>
            <person name="Minet J."/>
            <person name="Kayal S."/>
            <person name="Cattoir V."/>
        </authorList>
    </citation>
    <scope>NUCLEOTIDE SEQUENCE [LARGE SCALE GENOMIC DNA]</scope>
    <source>
        <strain evidence="2 3">UR159</strain>
    </source>
</reference>
<proteinExistence type="predicted"/>
<dbReference type="Proteomes" id="UP000231960">
    <property type="component" value="Unassembled WGS sequence"/>
</dbReference>
<evidence type="ECO:0000256" key="1">
    <source>
        <dbReference type="SAM" id="SignalP"/>
    </source>
</evidence>
<accession>A0A2M9R5Y3</accession>